<comment type="caution">
    <text evidence="8">The sequence shown here is derived from an EMBL/GenBank/DDBJ whole genome shotgun (WGS) entry which is preliminary data.</text>
</comment>
<dbReference type="InterPro" id="IPR000192">
    <property type="entry name" value="Aminotrans_V_dom"/>
</dbReference>
<dbReference type="PANTHER" id="PTHR43586:SF8">
    <property type="entry name" value="CYSTEINE DESULFURASE 1, CHLOROPLASTIC"/>
    <property type="match status" value="1"/>
</dbReference>
<comment type="similarity">
    <text evidence="2">Belongs to the class-V pyridoxal-phosphate-dependent aminotransferase family. Csd subfamily.</text>
</comment>
<proteinExistence type="inferred from homology"/>
<dbReference type="GO" id="GO:0030170">
    <property type="term" value="F:pyridoxal phosphate binding"/>
    <property type="evidence" value="ECO:0007669"/>
    <property type="project" value="InterPro"/>
</dbReference>
<keyword evidence="4 8" id="KW-0808">Transferase</keyword>
<accession>A0A5C6AUN7</accession>
<dbReference type="InterPro" id="IPR010970">
    <property type="entry name" value="Cys_dSase_SufS"/>
</dbReference>
<evidence type="ECO:0000256" key="2">
    <source>
        <dbReference type="ARBA" id="ARBA00010447"/>
    </source>
</evidence>
<evidence type="ECO:0000313" key="8">
    <source>
        <dbReference type="EMBL" id="TWU02732.1"/>
    </source>
</evidence>
<evidence type="ECO:0000256" key="6">
    <source>
        <dbReference type="ARBA" id="ARBA00050776"/>
    </source>
</evidence>
<dbReference type="InterPro" id="IPR015422">
    <property type="entry name" value="PyrdxlP-dep_Trfase_small"/>
</dbReference>
<evidence type="ECO:0000256" key="1">
    <source>
        <dbReference type="ARBA" id="ARBA00001933"/>
    </source>
</evidence>
<feature type="domain" description="Aminotransferase class V" evidence="7">
    <location>
        <begin position="27"/>
        <end position="397"/>
    </location>
</feature>
<comment type="cofactor">
    <cofactor evidence="1">
        <name>pyridoxal 5'-phosphate</name>
        <dbReference type="ChEBI" id="CHEBI:597326"/>
    </cofactor>
</comment>
<dbReference type="PANTHER" id="PTHR43586">
    <property type="entry name" value="CYSTEINE DESULFURASE"/>
    <property type="match status" value="1"/>
</dbReference>
<evidence type="ECO:0000256" key="5">
    <source>
        <dbReference type="ARBA" id="ARBA00022898"/>
    </source>
</evidence>
<evidence type="ECO:0000256" key="3">
    <source>
        <dbReference type="ARBA" id="ARBA00012239"/>
    </source>
</evidence>
<dbReference type="RefSeq" id="WP_146521005.1">
    <property type="nucleotide sequence ID" value="NZ_CP151726.1"/>
</dbReference>
<dbReference type="InterPro" id="IPR015421">
    <property type="entry name" value="PyrdxlP-dep_Trfase_major"/>
</dbReference>
<reference evidence="8 9" key="1">
    <citation type="submission" date="2019-02" db="EMBL/GenBank/DDBJ databases">
        <title>Deep-cultivation of Planctomycetes and their phenomic and genomic characterization uncovers novel biology.</title>
        <authorList>
            <person name="Wiegand S."/>
            <person name="Jogler M."/>
            <person name="Boedeker C."/>
            <person name="Pinto D."/>
            <person name="Vollmers J."/>
            <person name="Rivas-Marin E."/>
            <person name="Kohn T."/>
            <person name="Peeters S.H."/>
            <person name="Heuer A."/>
            <person name="Rast P."/>
            <person name="Oberbeckmann S."/>
            <person name="Bunk B."/>
            <person name="Jeske O."/>
            <person name="Meyerdierks A."/>
            <person name="Storesund J.E."/>
            <person name="Kallscheuer N."/>
            <person name="Luecker S."/>
            <person name="Lage O.M."/>
            <person name="Pohl T."/>
            <person name="Merkel B.J."/>
            <person name="Hornburger P."/>
            <person name="Mueller R.-W."/>
            <person name="Bruemmer F."/>
            <person name="Labrenz M."/>
            <person name="Spormann A.M."/>
            <person name="Op Den Camp H."/>
            <person name="Overmann J."/>
            <person name="Amann R."/>
            <person name="Jetten M.S.M."/>
            <person name="Mascher T."/>
            <person name="Medema M.H."/>
            <person name="Devos D.P."/>
            <person name="Kaster A.-K."/>
            <person name="Ovreas L."/>
            <person name="Rohde M."/>
            <person name="Galperin M.Y."/>
            <person name="Jogler C."/>
        </authorList>
    </citation>
    <scope>NUCLEOTIDE SEQUENCE [LARGE SCALE GENOMIC DNA]</scope>
    <source>
        <strain evidence="8 9">Pla52n</strain>
    </source>
</reference>
<evidence type="ECO:0000259" key="7">
    <source>
        <dbReference type="Pfam" id="PF00266"/>
    </source>
</evidence>
<gene>
    <name evidence="8" type="primary">csd_2</name>
    <name evidence="8" type="ORF">Pla52n_37910</name>
</gene>
<dbReference type="GO" id="GO:0006534">
    <property type="term" value="P:cysteine metabolic process"/>
    <property type="evidence" value="ECO:0007669"/>
    <property type="project" value="InterPro"/>
</dbReference>
<dbReference type="EC" id="2.8.1.7" evidence="3"/>
<dbReference type="AlphaFoldDB" id="A0A5C6AUN7"/>
<dbReference type="Pfam" id="PF00266">
    <property type="entry name" value="Aminotran_5"/>
    <property type="match status" value="1"/>
</dbReference>
<evidence type="ECO:0000313" key="9">
    <source>
        <dbReference type="Proteomes" id="UP000320176"/>
    </source>
</evidence>
<dbReference type="Proteomes" id="UP000320176">
    <property type="component" value="Unassembled WGS sequence"/>
</dbReference>
<dbReference type="OrthoDB" id="9804366at2"/>
<dbReference type="EMBL" id="SJPN01000004">
    <property type="protein sequence ID" value="TWU02732.1"/>
    <property type="molecule type" value="Genomic_DNA"/>
</dbReference>
<dbReference type="Gene3D" id="3.40.640.10">
    <property type="entry name" value="Type I PLP-dependent aspartate aminotransferase-like (Major domain)"/>
    <property type="match status" value="1"/>
</dbReference>
<name>A0A5C6AUN7_9BACT</name>
<dbReference type="GO" id="GO:0031071">
    <property type="term" value="F:cysteine desulfurase activity"/>
    <property type="evidence" value="ECO:0007669"/>
    <property type="project" value="UniProtKB-EC"/>
</dbReference>
<keyword evidence="9" id="KW-1185">Reference proteome</keyword>
<evidence type="ECO:0000256" key="4">
    <source>
        <dbReference type="ARBA" id="ARBA00022679"/>
    </source>
</evidence>
<organism evidence="8 9">
    <name type="scientific">Stieleria varia</name>
    <dbReference type="NCBI Taxonomy" id="2528005"/>
    <lineage>
        <taxon>Bacteria</taxon>
        <taxon>Pseudomonadati</taxon>
        <taxon>Planctomycetota</taxon>
        <taxon>Planctomycetia</taxon>
        <taxon>Pirellulales</taxon>
        <taxon>Pirellulaceae</taxon>
        <taxon>Stieleria</taxon>
    </lineage>
</organism>
<dbReference type="InterPro" id="IPR015424">
    <property type="entry name" value="PyrdxlP-dep_Trfase"/>
</dbReference>
<dbReference type="Gene3D" id="3.90.1150.10">
    <property type="entry name" value="Aspartate Aminotransferase, domain 1"/>
    <property type="match status" value="1"/>
</dbReference>
<dbReference type="SUPFAM" id="SSF53383">
    <property type="entry name" value="PLP-dependent transferases"/>
    <property type="match status" value="1"/>
</dbReference>
<dbReference type="CDD" id="cd06453">
    <property type="entry name" value="SufS_like"/>
    <property type="match status" value="1"/>
</dbReference>
<comment type="catalytic activity">
    <reaction evidence="6">
        <text>(sulfur carrier)-H + L-cysteine = (sulfur carrier)-SH + L-alanine</text>
        <dbReference type="Rhea" id="RHEA:43892"/>
        <dbReference type="Rhea" id="RHEA-COMP:14737"/>
        <dbReference type="Rhea" id="RHEA-COMP:14739"/>
        <dbReference type="ChEBI" id="CHEBI:29917"/>
        <dbReference type="ChEBI" id="CHEBI:35235"/>
        <dbReference type="ChEBI" id="CHEBI:57972"/>
        <dbReference type="ChEBI" id="CHEBI:64428"/>
        <dbReference type="EC" id="2.8.1.7"/>
    </reaction>
</comment>
<keyword evidence="5" id="KW-0663">Pyridoxal phosphate</keyword>
<protein>
    <recommendedName>
        <fullName evidence="3">cysteine desulfurase</fullName>
        <ecNumber evidence="3">2.8.1.7</ecNumber>
    </recommendedName>
</protein>
<sequence>MLPHPERFQIDFPILSRVTNSGAALAFLDNAASTQRPDAVLQAMDRCYREYYANVHRGIHTLSEASTEAYEQAREETRRFLNARSRCEIVFTAGATAAINAVARCWGDQNIGPDDVILLTIAEHHANIVPWHQLASRVGCRIEFVPLEDDFTIDTQRVSQMLAELRPKLFAFTATSNVLGTDFPVQQWGELARAVGAVTLVDAAQAVPHRKIDVQQWNSDFVVFSGHKVCGPTGIGVLYGKETLLDEMPPFLGGGAMIDTVTTSGFTTASLPDKFEAGTPPIVEAIGLAEAIRYVSAIGMDNIHEHERQLTVQADEGLRAIDGVSIVGPRPDQKSGIVSFTVEGVHAHDVAQWLDTRGIAVRAGHHCTMPLHASLGISATARASFYFYNRADEVDRLIAAVHEVREKFASRGRRRRKPASPLS</sequence>
<dbReference type="NCBIfam" id="TIGR01979">
    <property type="entry name" value="sufS"/>
    <property type="match status" value="1"/>
</dbReference>